<dbReference type="EMBL" id="CAJNYD010004219">
    <property type="protein sequence ID" value="CAF3581706.1"/>
    <property type="molecule type" value="Genomic_DNA"/>
</dbReference>
<gene>
    <name evidence="6" type="ORF">FME351_LOCUS14893</name>
    <name evidence="5" type="ORF">GRG538_LOCUS9344</name>
    <name evidence="11" type="ORF">HFQ381_LOCUS30478</name>
    <name evidence="7" type="ORF">KIK155_LOCUS17108</name>
    <name evidence="8" type="ORF">LUA448_LOCUS29483</name>
    <name evidence="13" type="ORF">QYT958_LOCUS28380</name>
    <name evidence="4" type="ORF">TIS948_LOCUS17926</name>
    <name evidence="12" type="ORF">TOA249_LOCUS19184</name>
    <name evidence="9" type="ORF">TSG867_LOCUS12231</name>
    <name evidence="10" type="ORF">UJA718_LOCUS25571</name>
</gene>
<dbReference type="Proteomes" id="UP000663872">
    <property type="component" value="Unassembled WGS sequence"/>
</dbReference>
<dbReference type="Proteomes" id="UP000663862">
    <property type="component" value="Unassembled WGS sequence"/>
</dbReference>
<dbReference type="EMBL" id="CAJOBS010001484">
    <property type="protein sequence ID" value="CAF4735002.1"/>
    <property type="molecule type" value="Genomic_DNA"/>
</dbReference>
<dbReference type="Proteomes" id="UP000663851">
    <property type="component" value="Unassembled WGS sequence"/>
</dbReference>
<dbReference type="Proteomes" id="UP000663873">
    <property type="component" value="Unassembled WGS sequence"/>
</dbReference>
<evidence type="ECO:0000259" key="3">
    <source>
        <dbReference type="Pfam" id="PF00061"/>
    </source>
</evidence>
<dbReference type="Proteomes" id="UP000663869">
    <property type="component" value="Unassembled WGS sequence"/>
</dbReference>
<evidence type="ECO:0000256" key="1">
    <source>
        <dbReference type="ARBA" id="ARBA00008390"/>
    </source>
</evidence>
<evidence type="ECO:0000313" key="8">
    <source>
        <dbReference type="EMBL" id="CAF3581706.1"/>
    </source>
</evidence>
<keyword evidence="2" id="KW-0446">Lipid-binding</keyword>
<evidence type="ECO:0000313" key="7">
    <source>
        <dbReference type="EMBL" id="CAF3524468.1"/>
    </source>
</evidence>
<feature type="domain" description="Lipocalin/cytosolic fatty-acid binding" evidence="3">
    <location>
        <begin position="11"/>
        <end position="117"/>
    </location>
</feature>
<dbReference type="InterPro" id="IPR012674">
    <property type="entry name" value="Calycin"/>
</dbReference>
<dbReference type="Proteomes" id="UP000663825">
    <property type="component" value="Unassembled WGS sequence"/>
</dbReference>
<evidence type="ECO:0000313" key="6">
    <source>
        <dbReference type="EMBL" id="CAF3471905.1"/>
    </source>
</evidence>
<dbReference type="Proteomes" id="UP000663865">
    <property type="component" value="Unassembled WGS sequence"/>
</dbReference>
<dbReference type="PANTHER" id="PTHR11955">
    <property type="entry name" value="FATTY ACID BINDING PROTEIN"/>
    <property type="match status" value="1"/>
</dbReference>
<dbReference type="EMBL" id="CAJOBO010005415">
    <property type="protein sequence ID" value="CAF4543765.1"/>
    <property type="molecule type" value="Genomic_DNA"/>
</dbReference>
<evidence type="ECO:0000313" key="4">
    <source>
        <dbReference type="EMBL" id="CAF3296119.1"/>
    </source>
</evidence>
<evidence type="ECO:0000313" key="5">
    <source>
        <dbReference type="EMBL" id="CAF3393547.1"/>
    </source>
</evidence>
<proteinExistence type="inferred from homology"/>
<dbReference type="OrthoDB" id="412780at2759"/>
<comment type="similarity">
    <text evidence="1">Belongs to the calycin superfamily. Fatty-acid binding protein (FABP) family.</text>
</comment>
<dbReference type="InterPro" id="IPR031259">
    <property type="entry name" value="ILBP"/>
</dbReference>
<accession>A0A818MFB4</accession>
<dbReference type="Proteomes" id="UP000663838">
    <property type="component" value="Unassembled WGS sequence"/>
</dbReference>
<dbReference type="InterPro" id="IPR000463">
    <property type="entry name" value="Fatty_acid-bd"/>
</dbReference>
<dbReference type="InterPro" id="IPR000566">
    <property type="entry name" value="Lipocln_cytosolic_FA-bd_dom"/>
</dbReference>
<evidence type="ECO:0000313" key="11">
    <source>
        <dbReference type="EMBL" id="CAF4543765.1"/>
    </source>
</evidence>
<dbReference type="EMBL" id="CAJNYT010001080">
    <property type="protein sequence ID" value="CAF3393547.1"/>
    <property type="molecule type" value="Genomic_DNA"/>
</dbReference>
<dbReference type="EMBL" id="CAJNYU010001824">
    <property type="protein sequence ID" value="CAF3471905.1"/>
    <property type="molecule type" value="Genomic_DNA"/>
</dbReference>
<dbReference type="Proteomes" id="UP000663848">
    <property type="component" value="Unassembled WGS sequence"/>
</dbReference>
<dbReference type="EMBL" id="CAJOBR010007676">
    <property type="protein sequence ID" value="CAF4867265.1"/>
    <property type="molecule type" value="Genomic_DNA"/>
</dbReference>
<dbReference type="AlphaFoldDB" id="A0A818MFB4"/>
<dbReference type="EMBL" id="CAJOBQ010000611">
    <property type="protein sequence ID" value="CAF4390371.1"/>
    <property type="molecule type" value="Genomic_DNA"/>
</dbReference>
<dbReference type="EMBL" id="CAJNXB010003100">
    <property type="protein sequence ID" value="CAF3296119.1"/>
    <property type="molecule type" value="Genomic_DNA"/>
</dbReference>
<keyword evidence="15" id="KW-1185">Reference proteome</keyword>
<dbReference type="EMBL" id="CAJOBP010006312">
    <property type="protein sequence ID" value="CAF4489951.1"/>
    <property type="molecule type" value="Genomic_DNA"/>
</dbReference>
<reference evidence="8" key="1">
    <citation type="submission" date="2021-02" db="EMBL/GenBank/DDBJ databases">
        <authorList>
            <person name="Nowell W R."/>
        </authorList>
    </citation>
    <scope>NUCLEOTIDE SEQUENCE</scope>
</reference>
<evidence type="ECO:0000313" key="15">
    <source>
        <dbReference type="Proteomes" id="UP000663873"/>
    </source>
</evidence>
<dbReference type="EMBL" id="CAJNYV010003031">
    <property type="protein sequence ID" value="CAF3524468.1"/>
    <property type="molecule type" value="Genomic_DNA"/>
</dbReference>
<dbReference type="GO" id="GO:0008289">
    <property type="term" value="F:lipid binding"/>
    <property type="evidence" value="ECO:0007669"/>
    <property type="project" value="UniProtKB-KW"/>
</dbReference>
<evidence type="ECO:0000313" key="10">
    <source>
        <dbReference type="EMBL" id="CAF4489951.1"/>
    </source>
</evidence>
<comment type="caution">
    <text evidence="8">The sequence shown here is derived from an EMBL/GenBank/DDBJ whole genome shotgun (WGS) entry which is preliminary data.</text>
</comment>
<evidence type="ECO:0000256" key="2">
    <source>
        <dbReference type="ARBA" id="ARBA00023121"/>
    </source>
</evidence>
<dbReference type="CDD" id="cd00742">
    <property type="entry name" value="FABP"/>
    <property type="match status" value="1"/>
</dbReference>
<evidence type="ECO:0000313" key="9">
    <source>
        <dbReference type="EMBL" id="CAF4390371.1"/>
    </source>
</evidence>
<organism evidence="8 14">
    <name type="scientific">Rotaria socialis</name>
    <dbReference type="NCBI Taxonomy" id="392032"/>
    <lineage>
        <taxon>Eukaryota</taxon>
        <taxon>Metazoa</taxon>
        <taxon>Spiralia</taxon>
        <taxon>Gnathifera</taxon>
        <taxon>Rotifera</taxon>
        <taxon>Eurotatoria</taxon>
        <taxon>Bdelloidea</taxon>
        <taxon>Philodinida</taxon>
        <taxon>Philodinidae</taxon>
        <taxon>Rotaria</taxon>
    </lineage>
</organism>
<protein>
    <recommendedName>
        <fullName evidence="3">Lipocalin/cytosolic fatty-acid binding domain-containing protein</fullName>
    </recommendedName>
</protein>
<sequence length="139" mass="15735">MDSSGVQGLKGSWDYVDGENFDDYMKELGVGWALRLTAKGVKPRLIISETDGKWTVRSESAIKTVIYEFTPGVEFDETTPDGREVKSTISFEGNKWIHTSIDKSGKKSVVTRFIDENGQQMINLECNSTKARRWYKKAD</sequence>
<dbReference type="Pfam" id="PF00061">
    <property type="entry name" value="Lipocalin"/>
    <property type="match status" value="1"/>
</dbReference>
<evidence type="ECO:0000313" key="14">
    <source>
        <dbReference type="Proteomes" id="UP000663833"/>
    </source>
</evidence>
<dbReference type="Gene3D" id="2.40.128.20">
    <property type="match status" value="1"/>
</dbReference>
<name>A0A818MFB4_9BILA</name>
<evidence type="ECO:0000313" key="13">
    <source>
        <dbReference type="EMBL" id="CAF4867265.1"/>
    </source>
</evidence>
<dbReference type="PRINTS" id="PR00178">
    <property type="entry name" value="FATTYACIDBP"/>
</dbReference>
<evidence type="ECO:0000313" key="12">
    <source>
        <dbReference type="EMBL" id="CAF4735002.1"/>
    </source>
</evidence>
<dbReference type="SUPFAM" id="SSF50814">
    <property type="entry name" value="Lipocalins"/>
    <property type="match status" value="1"/>
</dbReference>
<dbReference type="Proteomes" id="UP000663833">
    <property type="component" value="Unassembled WGS sequence"/>
</dbReference>